<reference evidence="8 9" key="1">
    <citation type="submission" date="2021-01" db="EMBL/GenBank/DDBJ databases">
        <title>Whole genome shotgun sequence of Asanoa siamensis NBRC 107932.</title>
        <authorList>
            <person name="Komaki H."/>
            <person name="Tamura T."/>
        </authorList>
    </citation>
    <scope>NUCLEOTIDE SEQUENCE [LARGE SCALE GENOMIC DNA]</scope>
    <source>
        <strain evidence="8 9">NBRC 107932</strain>
    </source>
</reference>
<comment type="caution">
    <text evidence="8">The sequence shown here is derived from an EMBL/GenBank/DDBJ whole genome shotgun (WGS) entry which is preliminary data.</text>
</comment>
<accession>A0ABQ4CYP3</accession>
<dbReference type="InterPro" id="IPR013325">
    <property type="entry name" value="RNA_pol_sigma_r2"/>
</dbReference>
<dbReference type="SUPFAM" id="SSF88946">
    <property type="entry name" value="Sigma2 domain of RNA polymerase sigma factors"/>
    <property type="match status" value="1"/>
</dbReference>
<comment type="similarity">
    <text evidence="1">Belongs to the sigma-70 factor family. ECF subfamily.</text>
</comment>
<keyword evidence="3" id="KW-0731">Sigma factor</keyword>
<keyword evidence="2" id="KW-0805">Transcription regulation</keyword>
<evidence type="ECO:0000256" key="1">
    <source>
        <dbReference type="ARBA" id="ARBA00010641"/>
    </source>
</evidence>
<evidence type="ECO:0000259" key="6">
    <source>
        <dbReference type="Pfam" id="PF04542"/>
    </source>
</evidence>
<dbReference type="InterPro" id="IPR007630">
    <property type="entry name" value="RNA_pol_sigma70_r4"/>
</dbReference>
<name>A0ABQ4CYP3_9ACTN</name>
<organism evidence="8 9">
    <name type="scientific">Asanoa siamensis</name>
    <dbReference type="NCBI Taxonomy" id="926357"/>
    <lineage>
        <taxon>Bacteria</taxon>
        <taxon>Bacillati</taxon>
        <taxon>Actinomycetota</taxon>
        <taxon>Actinomycetes</taxon>
        <taxon>Micromonosporales</taxon>
        <taxon>Micromonosporaceae</taxon>
        <taxon>Asanoa</taxon>
    </lineage>
</organism>
<dbReference type="EMBL" id="BONE01000054">
    <property type="protein sequence ID" value="GIF76148.1"/>
    <property type="molecule type" value="Genomic_DNA"/>
</dbReference>
<keyword evidence="5" id="KW-0804">Transcription</keyword>
<dbReference type="Gene3D" id="1.10.1740.10">
    <property type="match status" value="1"/>
</dbReference>
<dbReference type="PANTHER" id="PTHR43133:SF32">
    <property type="entry name" value="BLR3042 PROTEIN"/>
    <property type="match status" value="1"/>
</dbReference>
<keyword evidence="9" id="KW-1185">Reference proteome</keyword>
<dbReference type="PANTHER" id="PTHR43133">
    <property type="entry name" value="RNA POLYMERASE ECF-TYPE SIGMA FACTO"/>
    <property type="match status" value="1"/>
</dbReference>
<feature type="domain" description="RNA polymerase sigma-70 region 2" evidence="6">
    <location>
        <begin position="35"/>
        <end position="100"/>
    </location>
</feature>
<dbReference type="SUPFAM" id="SSF88659">
    <property type="entry name" value="Sigma3 and sigma4 domains of RNA polymerase sigma factors"/>
    <property type="match status" value="1"/>
</dbReference>
<dbReference type="InterPro" id="IPR036388">
    <property type="entry name" value="WH-like_DNA-bd_sf"/>
</dbReference>
<evidence type="ECO:0000256" key="2">
    <source>
        <dbReference type="ARBA" id="ARBA00023015"/>
    </source>
</evidence>
<evidence type="ECO:0000313" key="8">
    <source>
        <dbReference type="EMBL" id="GIF76148.1"/>
    </source>
</evidence>
<dbReference type="InterPro" id="IPR039425">
    <property type="entry name" value="RNA_pol_sigma-70-like"/>
</dbReference>
<evidence type="ECO:0000256" key="4">
    <source>
        <dbReference type="ARBA" id="ARBA00023125"/>
    </source>
</evidence>
<dbReference type="Proteomes" id="UP000604117">
    <property type="component" value="Unassembled WGS sequence"/>
</dbReference>
<evidence type="ECO:0000313" key="9">
    <source>
        <dbReference type="Proteomes" id="UP000604117"/>
    </source>
</evidence>
<dbReference type="Pfam" id="PF04545">
    <property type="entry name" value="Sigma70_r4"/>
    <property type="match status" value="1"/>
</dbReference>
<evidence type="ECO:0000256" key="5">
    <source>
        <dbReference type="ARBA" id="ARBA00023163"/>
    </source>
</evidence>
<protein>
    <submittedName>
        <fullName evidence="8">ECF RNA polymerase sigma factor SigL</fullName>
    </submittedName>
</protein>
<dbReference type="InterPro" id="IPR014284">
    <property type="entry name" value="RNA_pol_sigma-70_dom"/>
</dbReference>
<dbReference type="CDD" id="cd06171">
    <property type="entry name" value="Sigma70_r4"/>
    <property type="match status" value="1"/>
</dbReference>
<dbReference type="Gene3D" id="1.10.10.10">
    <property type="entry name" value="Winged helix-like DNA-binding domain superfamily/Winged helix DNA-binding domain"/>
    <property type="match status" value="1"/>
</dbReference>
<sequence>MNLLAPEWYSHAMDGSDEALVRRVAGGDEQALELLYTGHAAALLRYAAQLTGDRGLAEEALQDTFVAVWQGAAVRFGGGSTVRTWLFGICRNQAGKRLRSAPPPALPLDAAAAMASALATPDEVALARADVSAVGAALARLPAGHREVLHLVFAAELPMTEVAALLDIPLGTVKSRLFNARAALARALPQLTAKEAGR</sequence>
<gene>
    <name evidence="8" type="primary">sigL</name>
    <name evidence="8" type="ORF">Asi02nite_56660</name>
</gene>
<evidence type="ECO:0000256" key="3">
    <source>
        <dbReference type="ARBA" id="ARBA00023082"/>
    </source>
</evidence>
<dbReference type="InterPro" id="IPR013324">
    <property type="entry name" value="RNA_pol_sigma_r3/r4-like"/>
</dbReference>
<keyword evidence="4" id="KW-0238">DNA-binding</keyword>
<dbReference type="NCBIfam" id="TIGR02937">
    <property type="entry name" value="sigma70-ECF"/>
    <property type="match status" value="1"/>
</dbReference>
<evidence type="ECO:0000259" key="7">
    <source>
        <dbReference type="Pfam" id="PF04545"/>
    </source>
</evidence>
<dbReference type="Pfam" id="PF04542">
    <property type="entry name" value="Sigma70_r2"/>
    <property type="match status" value="1"/>
</dbReference>
<proteinExistence type="inferred from homology"/>
<feature type="domain" description="RNA polymerase sigma-70 region 4" evidence="7">
    <location>
        <begin position="137"/>
        <end position="184"/>
    </location>
</feature>
<dbReference type="InterPro" id="IPR007627">
    <property type="entry name" value="RNA_pol_sigma70_r2"/>
</dbReference>